<keyword evidence="2" id="KW-1185">Reference proteome</keyword>
<protein>
    <submittedName>
        <fullName evidence="1">Uncharacterized protein</fullName>
    </submittedName>
</protein>
<gene>
    <name evidence="1" type="ORF">TELCIR_12020</name>
</gene>
<evidence type="ECO:0000313" key="2">
    <source>
        <dbReference type="Proteomes" id="UP000230423"/>
    </source>
</evidence>
<dbReference type="Proteomes" id="UP000230423">
    <property type="component" value="Unassembled WGS sequence"/>
</dbReference>
<dbReference type="EMBL" id="KZ348378">
    <property type="protein sequence ID" value="PIO66275.1"/>
    <property type="molecule type" value="Genomic_DNA"/>
</dbReference>
<dbReference type="InterPro" id="IPR038765">
    <property type="entry name" value="Papain-like_cys_pep_sf"/>
</dbReference>
<evidence type="ECO:0000313" key="1">
    <source>
        <dbReference type="EMBL" id="PIO66275.1"/>
    </source>
</evidence>
<organism evidence="1 2">
    <name type="scientific">Teladorsagia circumcincta</name>
    <name type="common">Brown stomach worm</name>
    <name type="synonym">Ostertagia circumcincta</name>
    <dbReference type="NCBI Taxonomy" id="45464"/>
    <lineage>
        <taxon>Eukaryota</taxon>
        <taxon>Metazoa</taxon>
        <taxon>Ecdysozoa</taxon>
        <taxon>Nematoda</taxon>
        <taxon>Chromadorea</taxon>
        <taxon>Rhabditida</taxon>
        <taxon>Rhabditina</taxon>
        <taxon>Rhabditomorpha</taxon>
        <taxon>Strongyloidea</taxon>
        <taxon>Trichostrongylidae</taxon>
        <taxon>Teladorsagia</taxon>
    </lineage>
</organism>
<dbReference type="Gene3D" id="3.90.70.10">
    <property type="entry name" value="Cysteine proteinases"/>
    <property type="match status" value="1"/>
</dbReference>
<proteinExistence type="predicted"/>
<dbReference type="SUPFAM" id="SSF54001">
    <property type="entry name" value="Cysteine proteinases"/>
    <property type="match status" value="1"/>
</dbReference>
<reference evidence="1 2" key="1">
    <citation type="submission" date="2015-09" db="EMBL/GenBank/DDBJ databases">
        <title>Draft genome of the parasitic nematode Teladorsagia circumcincta isolate WARC Sus (inbred).</title>
        <authorList>
            <person name="Mitreva M."/>
        </authorList>
    </citation>
    <scope>NUCLEOTIDE SEQUENCE [LARGE SCALE GENOMIC DNA]</scope>
    <source>
        <strain evidence="1 2">S</strain>
    </source>
</reference>
<dbReference type="AlphaFoldDB" id="A0A2G9U7X3"/>
<accession>A0A2G9U7X3</accession>
<name>A0A2G9U7X3_TELCI</name>
<sequence length="166" mass="19278">MALASDADDIEALQHQETLPENANLTDEELVKYLKEHQTLYEVNDKEVDPVYKENTMHLDEQPQNRVRRSYMARRKFPNPRLYPMRPTINDDYSDIPESFDARKKWSYCLSIHQIRDQADCGWQSMSDNDLSELHLLVPVRSRLEPPCVACVLHASVEDGDLCGFP</sequence>